<gene>
    <name evidence="5" type="ORF">D3868_09695</name>
</gene>
<dbReference type="AlphaFoldDB" id="A0A0P0EF46"/>
<dbReference type="InterPro" id="IPR001638">
    <property type="entry name" value="Solute-binding_3/MltF_N"/>
</dbReference>
<keyword evidence="3" id="KW-0732">Signal</keyword>
<name>A0A0P0EF46_AZOBR</name>
<evidence type="ECO:0000313" key="5">
    <source>
        <dbReference type="EMBL" id="QCO09280.1"/>
    </source>
</evidence>
<dbReference type="EMBL" id="CP032339">
    <property type="protein sequence ID" value="QCO09280.1"/>
    <property type="molecule type" value="Genomic_DNA"/>
</dbReference>
<dbReference type="Pfam" id="PF00497">
    <property type="entry name" value="SBP_bac_3"/>
    <property type="match status" value="1"/>
</dbReference>
<dbReference type="CDD" id="cd13692">
    <property type="entry name" value="PBP2_BztA"/>
    <property type="match status" value="1"/>
</dbReference>
<organism evidence="5 6">
    <name type="scientific">Azospirillum brasilense</name>
    <dbReference type="NCBI Taxonomy" id="192"/>
    <lineage>
        <taxon>Bacteria</taxon>
        <taxon>Pseudomonadati</taxon>
        <taxon>Pseudomonadota</taxon>
        <taxon>Alphaproteobacteria</taxon>
        <taxon>Rhodospirillales</taxon>
        <taxon>Azospirillaceae</taxon>
        <taxon>Azospirillum</taxon>
    </lineage>
</organism>
<dbReference type="PANTHER" id="PTHR30085">
    <property type="entry name" value="AMINO ACID ABC TRANSPORTER PERMEASE"/>
    <property type="match status" value="1"/>
</dbReference>
<dbReference type="Gene3D" id="3.40.190.10">
    <property type="entry name" value="Periplasmic binding protein-like II"/>
    <property type="match status" value="2"/>
</dbReference>
<evidence type="ECO:0000313" key="6">
    <source>
        <dbReference type="Proteomes" id="UP000298774"/>
    </source>
</evidence>
<reference evidence="5 6" key="1">
    <citation type="submission" date="2018-09" db="EMBL/GenBank/DDBJ databases">
        <title>Whole genome based analysis of evolution and adaptive divergence in Indian and Brazilian strains of Azospirillum brasilense.</title>
        <authorList>
            <person name="Singh C."/>
            <person name="Tripathi A.K."/>
        </authorList>
    </citation>
    <scope>NUCLEOTIDE SEQUENCE [LARGE SCALE GENOMIC DNA]</scope>
    <source>
        <strain evidence="5 6">MTCC4038</strain>
    </source>
</reference>
<dbReference type="KEGG" id="abf:AMK58_01625"/>
<protein>
    <submittedName>
        <fullName evidence="5">Amino acid ABC transporter substrate-binding protein</fullName>
    </submittedName>
</protein>
<dbReference type="GO" id="GO:0006865">
    <property type="term" value="P:amino acid transport"/>
    <property type="evidence" value="ECO:0007669"/>
    <property type="project" value="TreeGrafter"/>
</dbReference>
<evidence type="ECO:0000259" key="4">
    <source>
        <dbReference type="SMART" id="SM00062"/>
    </source>
</evidence>
<keyword evidence="2" id="KW-0813">Transport</keyword>
<feature type="domain" description="Solute-binding protein family 3/N-terminal" evidence="4">
    <location>
        <begin position="57"/>
        <end position="283"/>
    </location>
</feature>
<dbReference type="SUPFAM" id="SSF53850">
    <property type="entry name" value="Periplasmic binding protein-like II"/>
    <property type="match status" value="1"/>
</dbReference>
<dbReference type="SMART" id="SM00062">
    <property type="entry name" value="PBPb"/>
    <property type="match status" value="1"/>
</dbReference>
<proteinExistence type="inferred from homology"/>
<evidence type="ECO:0000256" key="3">
    <source>
        <dbReference type="ARBA" id="ARBA00022729"/>
    </source>
</evidence>
<dbReference type="Proteomes" id="UP000298774">
    <property type="component" value="Chromosome"/>
</dbReference>
<dbReference type="InterPro" id="IPR051455">
    <property type="entry name" value="Bact_solute-bind_prot3"/>
</dbReference>
<accession>A0A0P0EF46</accession>
<evidence type="ECO:0000256" key="2">
    <source>
        <dbReference type="ARBA" id="ARBA00022448"/>
    </source>
</evidence>
<evidence type="ECO:0000256" key="1">
    <source>
        <dbReference type="ARBA" id="ARBA00010333"/>
    </source>
</evidence>
<comment type="similarity">
    <text evidence="1">Belongs to the bacterial solute-binding protein 3 family.</text>
</comment>
<sequence>MLTAGGKGAGGKEGWSMGLVRSFARAAVVAAVLAAALAAPSGGPRAETMEDVRERGLLRCGVSSSGAGLAAVDDNGNWRGFFVDMCRALAAAVAGKADRVEFVETNSENRFAILRNGEVDVVMEGTTWTLQRDATFGIDFPAVYLFDGQGFIAHRAQGIARLSDLPPGASVCVIEQTTTLRNLEDWMARTGLRFRLKPVRSTEGALSAFFNHHCDLYTSDRIGLHAQRLLKAPEREDYVILPEAISKEPLGPMVRPDERRWFDVVRWVFLATVLAEEKGITTANAARLKEEAQDPEVRRFLGATAGVGWGLGLDDGWAFRVVTQVGNYGEIFDRHLGAASPLGIDRGMNGLWMNGGLHYAPPLGG</sequence>
<dbReference type="PANTHER" id="PTHR30085:SF7">
    <property type="entry name" value="AMINO-ACID ABC TRANSPORTER-BINDING PROTEIN YHDW-RELATED"/>
    <property type="match status" value="1"/>
</dbReference>